<dbReference type="Pfam" id="PF11964">
    <property type="entry name" value="SpoIIAA-like"/>
    <property type="match status" value="1"/>
</dbReference>
<keyword evidence="2" id="KW-1185">Reference proteome</keyword>
<name>A0ABX0X7A9_9BACT</name>
<reference evidence="1 2" key="1">
    <citation type="submission" date="2020-03" db="EMBL/GenBank/DDBJ databases">
        <title>Genomic Encyclopedia of Type Strains, Phase IV (KMG-IV): sequencing the most valuable type-strain genomes for metagenomic binning, comparative biology and taxonomic classification.</title>
        <authorList>
            <person name="Goeker M."/>
        </authorList>
    </citation>
    <scope>NUCLEOTIDE SEQUENCE [LARGE SCALE GENOMIC DNA]</scope>
    <source>
        <strain evidence="1 2">DSM 105096</strain>
    </source>
</reference>
<protein>
    <submittedName>
        <fullName evidence="1">Uncharacterized protein</fullName>
    </submittedName>
</protein>
<gene>
    <name evidence="1" type="ORF">GGR27_000584</name>
</gene>
<dbReference type="InterPro" id="IPR038396">
    <property type="entry name" value="SpoIIAA-like_sf"/>
</dbReference>
<evidence type="ECO:0000313" key="1">
    <source>
        <dbReference type="EMBL" id="NJC25103.1"/>
    </source>
</evidence>
<sequence>MLRIVHQEKSSISYRIVGKLSASDLRLFYLTVDAAYAKYGRLSLNVVATDFEGYADGRALCFLLRHEPALLWKVKRYAIATNTNWLRRAIAILGHLIFWVDVQTYPVP</sequence>
<comment type="caution">
    <text evidence="1">The sequence shown here is derived from an EMBL/GenBank/DDBJ whole genome shotgun (WGS) entry which is preliminary data.</text>
</comment>
<dbReference type="RefSeq" id="WP_406603633.1">
    <property type="nucleotide sequence ID" value="NZ_JAATJH010000001.1"/>
</dbReference>
<evidence type="ECO:0000313" key="2">
    <source>
        <dbReference type="Proteomes" id="UP000770785"/>
    </source>
</evidence>
<dbReference type="InterPro" id="IPR036513">
    <property type="entry name" value="STAS_dom_sf"/>
</dbReference>
<organism evidence="1 2">
    <name type="scientific">Neolewinella antarctica</name>
    <dbReference type="NCBI Taxonomy" id="442734"/>
    <lineage>
        <taxon>Bacteria</taxon>
        <taxon>Pseudomonadati</taxon>
        <taxon>Bacteroidota</taxon>
        <taxon>Saprospiria</taxon>
        <taxon>Saprospirales</taxon>
        <taxon>Lewinellaceae</taxon>
        <taxon>Neolewinella</taxon>
    </lineage>
</organism>
<dbReference type="Proteomes" id="UP000770785">
    <property type="component" value="Unassembled WGS sequence"/>
</dbReference>
<dbReference type="SUPFAM" id="SSF52091">
    <property type="entry name" value="SpoIIaa-like"/>
    <property type="match status" value="1"/>
</dbReference>
<dbReference type="InterPro" id="IPR021866">
    <property type="entry name" value="SpoIIAA-like"/>
</dbReference>
<dbReference type="EMBL" id="JAATJH010000001">
    <property type="protein sequence ID" value="NJC25103.1"/>
    <property type="molecule type" value="Genomic_DNA"/>
</dbReference>
<dbReference type="Gene3D" id="3.40.50.10600">
    <property type="entry name" value="SpoIIaa-like domains"/>
    <property type="match status" value="1"/>
</dbReference>
<accession>A0ABX0X7A9</accession>
<proteinExistence type="predicted"/>